<dbReference type="GO" id="GO:0005524">
    <property type="term" value="F:ATP binding"/>
    <property type="evidence" value="ECO:0007669"/>
    <property type="project" value="InterPro"/>
</dbReference>
<feature type="domain" description="Protein kinase" evidence="2">
    <location>
        <begin position="145"/>
        <end position="414"/>
    </location>
</feature>
<dbReference type="PANTHER" id="PTHR37738:SF1">
    <property type="entry name" value="OS03G0257000 PROTEIN"/>
    <property type="match status" value="1"/>
</dbReference>
<dbReference type="InterPro" id="IPR011009">
    <property type="entry name" value="Kinase-like_dom_sf"/>
</dbReference>
<keyword evidence="4" id="KW-1185">Reference proteome</keyword>
<name>A0AAU9LPY3_9ASTR</name>
<organism evidence="3 4">
    <name type="scientific">Lactuca virosa</name>
    <dbReference type="NCBI Taxonomy" id="75947"/>
    <lineage>
        <taxon>Eukaryota</taxon>
        <taxon>Viridiplantae</taxon>
        <taxon>Streptophyta</taxon>
        <taxon>Embryophyta</taxon>
        <taxon>Tracheophyta</taxon>
        <taxon>Spermatophyta</taxon>
        <taxon>Magnoliopsida</taxon>
        <taxon>eudicotyledons</taxon>
        <taxon>Gunneridae</taxon>
        <taxon>Pentapetalae</taxon>
        <taxon>asterids</taxon>
        <taxon>campanulids</taxon>
        <taxon>Asterales</taxon>
        <taxon>Asteraceae</taxon>
        <taxon>Cichorioideae</taxon>
        <taxon>Cichorieae</taxon>
        <taxon>Lactucinae</taxon>
        <taxon>Lactuca</taxon>
    </lineage>
</organism>
<evidence type="ECO:0000313" key="3">
    <source>
        <dbReference type="EMBL" id="CAH1413794.1"/>
    </source>
</evidence>
<feature type="region of interest" description="Disordered" evidence="1">
    <location>
        <begin position="126"/>
        <end position="162"/>
    </location>
</feature>
<evidence type="ECO:0000313" key="4">
    <source>
        <dbReference type="Proteomes" id="UP001157418"/>
    </source>
</evidence>
<evidence type="ECO:0000259" key="2">
    <source>
        <dbReference type="PROSITE" id="PS50011"/>
    </source>
</evidence>
<dbReference type="EMBL" id="CAKMRJ010000001">
    <property type="protein sequence ID" value="CAH1413794.1"/>
    <property type="molecule type" value="Genomic_DNA"/>
</dbReference>
<dbReference type="GO" id="GO:0004672">
    <property type="term" value="F:protein kinase activity"/>
    <property type="evidence" value="ECO:0007669"/>
    <property type="project" value="InterPro"/>
</dbReference>
<reference evidence="3 4" key="1">
    <citation type="submission" date="2022-01" db="EMBL/GenBank/DDBJ databases">
        <authorList>
            <person name="Xiong W."/>
            <person name="Schranz E."/>
        </authorList>
    </citation>
    <scope>NUCLEOTIDE SEQUENCE [LARGE SCALE GENOMIC DNA]</scope>
</reference>
<accession>A0AAU9LPY3</accession>
<dbReference type="PANTHER" id="PTHR37738">
    <property type="entry name" value="OS03G0209700 PROTEIN"/>
    <property type="match status" value="1"/>
</dbReference>
<dbReference type="Gene3D" id="1.10.510.10">
    <property type="entry name" value="Transferase(Phosphotransferase) domain 1"/>
    <property type="match status" value="1"/>
</dbReference>
<evidence type="ECO:0000256" key="1">
    <source>
        <dbReference type="SAM" id="MobiDB-lite"/>
    </source>
</evidence>
<sequence length="414" mass="46413">MSSASLTYASALGGSLSRSTTPEPQIVATLHHHHTLLGSGFVRACSSIYCLPTTSDLITLPNRPPSIIFAIKIICLHRFLKVILFLKYTIRQAKDVVKGIQKCLGSKNPKVQLLVLTRLGAIFPQRTDRPAPTVTNPQTQSRSSFTNNPENGNEAGESSVEAEFPTLRGEDYHLVKLTIIDFNSKKERDVVVERRGHDAARLCNIDHAHGWEKDVVSLVSKEQEKRKIAISFECETLKADEAAEGHIRQFMPKLTGLDAVVNIGKMSVTGLDFKAEVGRLHFHYFLGSQPQHPSHHYHCSQTAYHEPVPKLHLCPLEIHHLLQVVKVADFGVAMFLSQGGVMTAETGTYRWMAPEVINHQQYDEKADVFNFAIVLWELVTAKSWCSYLLMRLEIVKVLVSFSLHALKMPELHRV</sequence>
<dbReference type="PROSITE" id="PS50011">
    <property type="entry name" value="PROTEIN_KINASE_DOM"/>
    <property type="match status" value="1"/>
</dbReference>
<comment type="caution">
    <text evidence="3">The sequence shown here is derived from an EMBL/GenBank/DDBJ whole genome shotgun (WGS) entry which is preliminary data.</text>
</comment>
<feature type="compositionally biased region" description="Polar residues" evidence="1">
    <location>
        <begin position="133"/>
        <end position="151"/>
    </location>
</feature>
<dbReference type="Pfam" id="PF00069">
    <property type="entry name" value="Pkinase"/>
    <property type="match status" value="1"/>
</dbReference>
<dbReference type="InterPro" id="IPR000719">
    <property type="entry name" value="Prot_kinase_dom"/>
</dbReference>
<gene>
    <name evidence="3" type="ORF">LVIROSA_LOCUS1740</name>
</gene>
<dbReference type="SUPFAM" id="SSF56112">
    <property type="entry name" value="Protein kinase-like (PK-like)"/>
    <property type="match status" value="1"/>
</dbReference>
<dbReference type="Proteomes" id="UP001157418">
    <property type="component" value="Unassembled WGS sequence"/>
</dbReference>
<dbReference type="AlphaFoldDB" id="A0AAU9LPY3"/>
<proteinExistence type="predicted"/>
<protein>
    <recommendedName>
        <fullName evidence="2">Protein kinase domain-containing protein</fullName>
    </recommendedName>
</protein>